<gene>
    <name evidence="3" type="ORF">C7B77_04320</name>
</gene>
<evidence type="ECO:0000313" key="3">
    <source>
        <dbReference type="EMBL" id="PSB58553.1"/>
    </source>
</evidence>
<keyword evidence="4" id="KW-1185">Reference proteome</keyword>
<reference evidence="3 4" key="1">
    <citation type="submission" date="2018-03" db="EMBL/GenBank/DDBJ databases">
        <title>The ancient ancestry and fast evolution of plastids.</title>
        <authorList>
            <person name="Moore K.R."/>
            <person name="Magnabosco C."/>
            <person name="Momper L."/>
            <person name="Gold D.A."/>
            <person name="Bosak T."/>
            <person name="Fournier G.P."/>
        </authorList>
    </citation>
    <scope>NUCLEOTIDE SEQUENCE [LARGE SCALE GENOMIC DNA]</scope>
    <source>
        <strain evidence="3 4">CCALA 037</strain>
    </source>
</reference>
<keyword evidence="1" id="KW-0812">Transmembrane</keyword>
<keyword evidence="2" id="KW-0732">Signal</keyword>
<evidence type="ECO:0000256" key="1">
    <source>
        <dbReference type="SAM" id="Phobius"/>
    </source>
</evidence>
<evidence type="ECO:0000256" key="2">
    <source>
        <dbReference type="SAM" id="SignalP"/>
    </source>
</evidence>
<dbReference type="AlphaFoldDB" id="A0A2T1GL27"/>
<feature type="chain" id="PRO_5015479290" evidence="2">
    <location>
        <begin position="26"/>
        <end position="131"/>
    </location>
</feature>
<protein>
    <submittedName>
        <fullName evidence="3">Uncharacterized protein</fullName>
    </submittedName>
</protein>
<keyword evidence="1" id="KW-1133">Transmembrane helix</keyword>
<dbReference type="Proteomes" id="UP000238937">
    <property type="component" value="Unassembled WGS sequence"/>
</dbReference>
<proteinExistence type="predicted"/>
<comment type="caution">
    <text evidence="3">The sequence shown here is derived from an EMBL/GenBank/DDBJ whole genome shotgun (WGS) entry which is preliminary data.</text>
</comment>
<feature type="signal peptide" evidence="2">
    <location>
        <begin position="1"/>
        <end position="25"/>
    </location>
</feature>
<dbReference type="OrthoDB" id="9964929at2"/>
<organism evidence="3 4">
    <name type="scientific">Chamaesiphon polymorphus CCALA 037</name>
    <dbReference type="NCBI Taxonomy" id="2107692"/>
    <lineage>
        <taxon>Bacteria</taxon>
        <taxon>Bacillati</taxon>
        <taxon>Cyanobacteriota</taxon>
        <taxon>Cyanophyceae</taxon>
        <taxon>Gomontiellales</taxon>
        <taxon>Chamaesiphonaceae</taxon>
        <taxon>Chamaesiphon</taxon>
    </lineage>
</organism>
<dbReference type="EMBL" id="PVWO01000031">
    <property type="protein sequence ID" value="PSB58553.1"/>
    <property type="molecule type" value="Genomic_DNA"/>
</dbReference>
<dbReference type="RefSeq" id="WP_106300673.1">
    <property type="nucleotide sequence ID" value="NZ_PVWO01000031.1"/>
</dbReference>
<evidence type="ECO:0000313" key="4">
    <source>
        <dbReference type="Proteomes" id="UP000238937"/>
    </source>
</evidence>
<name>A0A2T1GL27_9CYAN</name>
<accession>A0A2T1GL27</accession>
<keyword evidence="1" id="KW-0472">Membrane</keyword>
<sequence length="131" mass="14149">MNIKHLTPILVGMMLSGGIITSAVAQPATPSSQNAQVEHLTCVRDPQGLMCNVDESSSVKSTERVTIHKNSSTPAVVTTEQLAQASDLLLGIIYLGLPSALILAIVRYDRRAAKHTQLVAQLERIWENPHA</sequence>
<feature type="transmembrane region" description="Helical" evidence="1">
    <location>
        <begin position="88"/>
        <end position="106"/>
    </location>
</feature>